<gene>
    <name evidence="2" type="ORF">PHATRDRAFT_44896</name>
</gene>
<evidence type="ECO:0000313" key="3">
    <source>
        <dbReference type="Proteomes" id="UP000000759"/>
    </source>
</evidence>
<reference evidence="2 3" key="1">
    <citation type="journal article" date="2008" name="Nature">
        <title>The Phaeodactylum genome reveals the evolutionary history of diatom genomes.</title>
        <authorList>
            <person name="Bowler C."/>
            <person name="Allen A.E."/>
            <person name="Badger J.H."/>
            <person name="Grimwood J."/>
            <person name="Jabbari K."/>
            <person name="Kuo A."/>
            <person name="Maheswari U."/>
            <person name="Martens C."/>
            <person name="Maumus F."/>
            <person name="Otillar R.P."/>
            <person name="Rayko E."/>
            <person name="Salamov A."/>
            <person name="Vandepoele K."/>
            <person name="Beszteri B."/>
            <person name="Gruber A."/>
            <person name="Heijde M."/>
            <person name="Katinka M."/>
            <person name="Mock T."/>
            <person name="Valentin K."/>
            <person name="Verret F."/>
            <person name="Berges J.A."/>
            <person name="Brownlee C."/>
            <person name="Cadoret J.P."/>
            <person name="Chiovitti A."/>
            <person name="Choi C.J."/>
            <person name="Coesel S."/>
            <person name="De Martino A."/>
            <person name="Detter J.C."/>
            <person name="Durkin C."/>
            <person name="Falciatore A."/>
            <person name="Fournet J."/>
            <person name="Haruta M."/>
            <person name="Huysman M.J."/>
            <person name="Jenkins B.D."/>
            <person name="Jiroutova K."/>
            <person name="Jorgensen R.E."/>
            <person name="Joubert Y."/>
            <person name="Kaplan A."/>
            <person name="Kroger N."/>
            <person name="Kroth P.G."/>
            <person name="La Roche J."/>
            <person name="Lindquist E."/>
            <person name="Lommer M."/>
            <person name="Martin-Jezequel V."/>
            <person name="Lopez P.J."/>
            <person name="Lucas S."/>
            <person name="Mangogna M."/>
            <person name="McGinnis K."/>
            <person name="Medlin L.K."/>
            <person name="Montsant A."/>
            <person name="Oudot-Le Secq M.P."/>
            <person name="Napoli C."/>
            <person name="Obornik M."/>
            <person name="Parker M.S."/>
            <person name="Petit J.L."/>
            <person name="Porcel B.M."/>
            <person name="Poulsen N."/>
            <person name="Robison M."/>
            <person name="Rychlewski L."/>
            <person name="Rynearson T.A."/>
            <person name="Schmutz J."/>
            <person name="Shapiro H."/>
            <person name="Siaut M."/>
            <person name="Stanley M."/>
            <person name="Sussman M.R."/>
            <person name="Taylor A.R."/>
            <person name="Vardi A."/>
            <person name="von Dassow P."/>
            <person name="Vyverman W."/>
            <person name="Willis A."/>
            <person name="Wyrwicz L.S."/>
            <person name="Rokhsar D.S."/>
            <person name="Weissenbach J."/>
            <person name="Armbrust E.V."/>
            <person name="Green B.R."/>
            <person name="Van de Peer Y."/>
            <person name="Grigoriev I.V."/>
        </authorList>
    </citation>
    <scope>NUCLEOTIDE SEQUENCE [LARGE SCALE GENOMIC DNA]</scope>
    <source>
        <strain evidence="2 3">CCAP 1055/1</strain>
    </source>
</reference>
<proteinExistence type="predicted"/>
<dbReference type="GeneID" id="7199598"/>
<name>B7FW17_PHATC</name>
<dbReference type="InParanoid" id="B7FW17"/>
<dbReference type="PaxDb" id="2850-Phatr44896"/>
<dbReference type="eggNOG" id="ENOG502TAPE">
    <property type="taxonomic scope" value="Eukaryota"/>
</dbReference>
<protein>
    <recommendedName>
        <fullName evidence="4">EH domain-containing protein</fullName>
    </recommendedName>
</protein>
<dbReference type="Gene3D" id="1.10.238.10">
    <property type="entry name" value="EF-hand"/>
    <property type="match status" value="1"/>
</dbReference>
<feature type="region of interest" description="Disordered" evidence="1">
    <location>
        <begin position="192"/>
        <end position="233"/>
    </location>
</feature>
<dbReference type="OrthoDB" id="49620at2759"/>
<evidence type="ECO:0000313" key="2">
    <source>
        <dbReference type="EMBL" id="EEC49722.1"/>
    </source>
</evidence>
<keyword evidence="3" id="KW-1185">Reference proteome</keyword>
<accession>B7FW17</accession>
<reference evidence="3" key="2">
    <citation type="submission" date="2008-08" db="EMBL/GenBank/DDBJ databases">
        <authorList>
            <consortium name="Diatom Consortium"/>
            <person name="Grigoriev I."/>
            <person name="Grimwood J."/>
            <person name="Kuo A."/>
            <person name="Otillar R.P."/>
            <person name="Salamov A."/>
            <person name="Detter J.C."/>
            <person name="Lindquist E."/>
            <person name="Shapiro H."/>
            <person name="Lucas S."/>
            <person name="Glavina del Rio T."/>
            <person name="Pitluck S."/>
            <person name="Rokhsar D."/>
            <person name="Bowler C."/>
        </authorList>
    </citation>
    <scope>GENOME REANNOTATION</scope>
    <source>
        <strain evidence="3">CCAP 1055/1</strain>
    </source>
</reference>
<sequence length="1475" mass="159622">MSPAGSGSPPLFYKPTSSEQAYAVFIAQSVFHTTPDSSFRVNGKDAVPFLSQSKVNRLVLRNIWTVADPENIGHLTQIAQLWMILRLVALAQCSSVVVDDLDRALRSGETPAQALGNTLQTTADMALPLPIFQNIPFPDGDLLTQLYLQYNESTQNGGGLTSSALYMSFLSNNPHVGESSSYEERRDMSATTIDGNGLDMTCNIIPSSHSSNAPSHSQQRQQQPSIGNRFGPTVHASNIQSKMKSSLFWPEKRREDGDFDPFAEIQPLPDNPLPNLSDSLAEKNERISNDEDSDFGDYVEATATAPVSPFCVSQSNPVLPQDISLIRSTSNAVSTLGSNASGHLYPSMAGVFDSPRGLLSTSTHEPNCNDNVNSNQARTSQEAELGSFLTEESNCTASVCRGSKTNCLDSHDFDDMPATKAALATLGSQASAIIDELSKAERVPVGLLSVSDAFGSLVDVEQTPLPSLPSPEPIGTVFTVKEKDSRVADSVQFPAEDDEDFGSFAGTSMNEQCTFPVSSVQKSDQTEKDECFNKLKEENFGVVSRDGTLLVDAIVVSDLSKELKMDFDDDDDFGDFTAAVGSMGDTAPELTGWDALDALASANDAPLPSLDHVVSSAAIGHHEMSVASSRIETEAETENEDFGEFEGVDLAEQDHEIGLGAFSFMSSSRQPEALVVNELPSSDQVVLSAAIDHHETSVAIGRIETEADGENEDGGEFEGVEQEHKVGFGASFSMASSFQPGTLVANEASENPGGIDCVIKSDANEGSALAEPSVSVSSDLLPPKSLSLFPLSAQQPLCNAYQAKFATETSHDHSKTDTDAGASNQRSLFIPEPPGSGQPDVLGDIGAKGAKATPVLLSNITSESSASKVSVECVPSPVFGEDYAHAAGMVLLRENEHDSIERNDTVIPSAQIQSVYKNDSILDCQHVEESSAAALIEGADLERDSCTSASEMSLATDSNCFNSRKTGFDCKTAIRTDDPFAAFDSLAGPALPIPLLPSMEQDHDTYGNLISALGEESHAFENFDDVNETKNPGSSESFDNFEVVEVMESLEEKKQKEETKSLDGEDLSNKIQIRINDTESIPKETDEYEMNAFGCSSSLKLEESVMNKEPEELVDAYFTGSDPVYESCESQPDAKVAAENNNAFGDFSAFEVASSSAHVRIVHMDEANSVHPSDAHPQFGVSSGSEVEDFESFGEFADAIGNQTTSECPTHVPTTISGEPEIKRVMLIREHISRQSDQLPESIRRSLMPPEHHINLEECFDANIGMEIPLSEERQNRAKRCAHLLSLLTIDGCRLASTFWEQSFTIVKNELKTAVLLLEEALSVPSDEKHLTKSALQIFVNGLAEYVRVVRSIVATIGDLLMLDPSAFFTVDTFSSSWQSVPLLHDALEIERLWKGIERLCEPLGLVPRKIESLVTIRTIGEQRVEADGLCHFTLQPLSERDEDTKSTITWNGRIYMACSANFLANKCAFYSTED</sequence>
<dbReference type="Proteomes" id="UP000000759">
    <property type="component" value="Chromosome 5"/>
</dbReference>
<organism evidence="2 3">
    <name type="scientific">Phaeodactylum tricornutum (strain CCAP 1055/1)</name>
    <dbReference type="NCBI Taxonomy" id="556484"/>
    <lineage>
        <taxon>Eukaryota</taxon>
        <taxon>Sar</taxon>
        <taxon>Stramenopiles</taxon>
        <taxon>Ochrophyta</taxon>
        <taxon>Bacillariophyta</taxon>
        <taxon>Bacillariophyceae</taxon>
        <taxon>Bacillariophycidae</taxon>
        <taxon>Naviculales</taxon>
        <taxon>Phaeodactylaceae</taxon>
        <taxon>Phaeodactylum</taxon>
    </lineage>
</organism>
<evidence type="ECO:0000256" key="1">
    <source>
        <dbReference type="SAM" id="MobiDB-lite"/>
    </source>
</evidence>
<evidence type="ECO:0008006" key="4">
    <source>
        <dbReference type="Google" id="ProtNLM"/>
    </source>
</evidence>
<dbReference type="RefSeq" id="XP_002179024.1">
    <property type="nucleotide sequence ID" value="XM_002178988.1"/>
</dbReference>
<dbReference type="EMBL" id="CM000608">
    <property type="protein sequence ID" value="EEC49722.1"/>
    <property type="molecule type" value="Genomic_DNA"/>
</dbReference>
<dbReference type="KEGG" id="pti:PHATRDRAFT_44896"/>
<dbReference type="HOGENOM" id="CLU_249116_0_0_1"/>
<feature type="compositionally biased region" description="Low complexity" evidence="1">
    <location>
        <begin position="203"/>
        <end position="223"/>
    </location>
</feature>